<protein>
    <submittedName>
        <fullName evidence="1">HEXXH motif-containing protein</fullName>
    </submittedName>
</protein>
<dbReference type="RefSeq" id="WP_123422582.1">
    <property type="nucleotide sequence ID" value="NZ_RJUL01000012.1"/>
</dbReference>
<evidence type="ECO:0000313" key="1">
    <source>
        <dbReference type="EMBL" id="ROQ19166.1"/>
    </source>
</evidence>
<reference evidence="1 2" key="1">
    <citation type="submission" date="2018-11" db="EMBL/GenBank/DDBJ databases">
        <title>Genomic Encyclopedia of Type Strains, Phase IV (KMG-IV): sequencing the most valuable type-strain genomes for metagenomic binning, comparative biology and taxonomic classification.</title>
        <authorList>
            <person name="Goeker M."/>
        </authorList>
    </citation>
    <scope>NUCLEOTIDE SEQUENCE [LARGE SCALE GENOMIC DNA]</scope>
    <source>
        <strain evidence="1 2">DSM 21945</strain>
    </source>
</reference>
<gene>
    <name evidence="1" type="ORF">EDC28_11286</name>
</gene>
<proteinExistence type="predicted"/>
<evidence type="ECO:0000313" key="2">
    <source>
        <dbReference type="Proteomes" id="UP000268033"/>
    </source>
</evidence>
<dbReference type="Proteomes" id="UP000268033">
    <property type="component" value="Unassembled WGS sequence"/>
</dbReference>
<dbReference type="InterPro" id="IPR026337">
    <property type="entry name" value="AKG_HExxH"/>
</dbReference>
<dbReference type="AlphaFoldDB" id="A0A3N1P2Q8"/>
<dbReference type="NCBIfam" id="TIGR04267">
    <property type="entry name" value="mod_HExxH"/>
    <property type="match status" value="1"/>
</dbReference>
<dbReference type="EMBL" id="RJUL01000012">
    <property type="protein sequence ID" value="ROQ19166.1"/>
    <property type="molecule type" value="Genomic_DNA"/>
</dbReference>
<keyword evidence="2" id="KW-1185">Reference proteome</keyword>
<dbReference type="STRING" id="584787.GCA_001247655_00769"/>
<comment type="caution">
    <text evidence="1">The sequence shown here is derived from an EMBL/GenBank/DDBJ whole genome shotgun (WGS) entry which is preliminary data.</text>
</comment>
<sequence length="394" mass="42806">MTSITQFSLPVAGQDNADLVGLLAAFQMQSAANRLQKEFLRLTGKNDEATGSVLAALEGVDPKSHFFRPEVGCLLKIFSLRDITLEMLMDIRAQLVITASLIGVLSDIDIGFSTASQLLLQGKLLAPGRYHLSVTASRITVSGDGLDTPLVIDKLAESGVFTGTLGESDAVIAVADKVISLGDLNPDFWAFWADSVNEPSHSPLAAGQLEVALSLLGQHIPHYQRWVTNVLHKVIPVRRPAQDTLASASIRYRFGAVEVACPASPFETLEMLIHECSHQYFNLALCLEPLVSDNAPAVYSPLKSKERPLFLLLTGYHAFGNVMLAYSSLKAAGFEASLADRDKKAIYYMRELSSGLEANRAYLTELGLSLYLPLREALLRIPEAVAMELVPDHG</sequence>
<organism evidence="1 2">
    <name type="scientific">Gallaecimonas pentaromativorans</name>
    <dbReference type="NCBI Taxonomy" id="584787"/>
    <lineage>
        <taxon>Bacteria</taxon>
        <taxon>Pseudomonadati</taxon>
        <taxon>Pseudomonadota</taxon>
        <taxon>Gammaproteobacteria</taxon>
        <taxon>Enterobacterales</taxon>
        <taxon>Gallaecimonadaceae</taxon>
        <taxon>Gallaecimonas</taxon>
    </lineage>
</organism>
<accession>A0A3N1P2Q8</accession>
<name>A0A3N1P2Q8_9GAMM</name>